<dbReference type="OrthoDB" id="903892at2"/>
<name>A0A1W2GMT4_REIFA</name>
<dbReference type="Proteomes" id="UP000192472">
    <property type="component" value="Unassembled WGS sequence"/>
</dbReference>
<sequence>MKKIILISILVWFPPFVWNETFGQESENTQEIIEVPSSPNAAHLGTYGEVGVGKNTGSANVSVPILNVEEGGVSIPISLSYQSAGLRVDERPSWVGLGWVLNGGGVISRTMRGRCDDMHGGFLHNAKEIPNDPKIRNVLESTNSPLSEKNNLYDYLNQLSSGNKDFIPDNFSYNFTGHCGSFFLGNEGYAHIVDYEGLKIKPKYGIDSVITTYEVILGWTVVDENGLIYEFDEYETTRVRTKMGWEQKYISSWHLSTIYNPITGTTASFLYDSPSSFTYEDWTKTFTYVRSHEDPQTTIYRVQGEPKMTYQRVIHENLKFLSEINIGSQKIKFYNSLSEEETDGSIRNKKLDQIEWTTIQGNSKKFAFNYNYFTSSSTGGDKRLKLLSLIEGSGTSTRLHSFEYYEPKPNSYFPPRHSYDQDHWGFYNLNGTKNKSLVPDVLNYAGQNLICDGANREPWAASAKLGMLKTITYPTSGSSTFSYEENTVQDTKKVDDVIEIIGSTSISATGVASCSESNVVCEPSDWLVSASQLKSTNGYKIIFSYDTFFSGSLGLPDCGKYPVFKIRSSTSSQPIYQKSLTESGEDYFVLEDTNKGYSFELCIYGDDATASVNLQLEETDYAGLDEIISRPIGGLRLSKIENEDPQTNIIQTRTFDYGYGGYKVWHDPNYAQVMTYVYPKVDEETNGEEGTGSISGGREPEYVVTIGPSPAGGLGPSSLPVAYEMVVEYLGTKTTNIGKIETVFFKNIDSGTDLTIQVSQNAFRSKVKEQSYYDNFNVLKRQEKYIYDPQGMGFAQGFRVKKLVETVGGDRDYEFDFYYANFILANSWWRLKSKQTIDFTSSGQFSNMVSYEYTNNMHTNPTKQITNDSQGNELITEYIYPFDRTLCDGDTYIYLNEYTDALKACHLNTDSRATYETCAKAAISEYKNMLDNFDDLIESKYNSLYTTDPYQAAIEFMNLSNIKSKPIEVKFSKGSMELSRTINLFKMWELDRFGSTNKLALLQSKSTSFQGNIPKLQVTVNDYDARANPIEIEDKNGITTSYVWDNYGQYLKEKIVNVSLAEVIDSFSDEYSFRDQPALADALITSYTSKPGIGITSQTNPDGLTTRYEYDELNRLKYIIDNDNNVVKRYDYNYSLLSNYVYDYTARKEMDAIVKLSSVQDVSKTYNYYDGFGRLKLQVQNQASSTQKNILQPKIYDKFGRESVQYLPYVSSGSSFAEMELLDFYSAANDGIANDERPFSETTFDDSPLNRTVDQTGPGKSWNDEGATVNYDYTTNAEDEVIFWQISAENKPIDHQDQIRQYYAAGELYKNVTSDEQAHEVQEFVDKQGRTILKRVQAHETGESASWLNTYYVYDDLGNLRFVIPPKASKL</sequence>
<dbReference type="InterPro" id="IPR045619">
    <property type="entry name" value="DUF6443"/>
</dbReference>
<dbReference type="RefSeq" id="WP_084374197.1">
    <property type="nucleotide sequence ID" value="NZ_FWYF01000004.1"/>
</dbReference>
<evidence type="ECO:0000259" key="2">
    <source>
        <dbReference type="Pfam" id="PF20041"/>
    </source>
</evidence>
<dbReference type="InterPro" id="IPR006530">
    <property type="entry name" value="YD"/>
</dbReference>
<dbReference type="STRING" id="692418.SAMN04488029_3568"/>
<dbReference type="Pfam" id="PF20041">
    <property type="entry name" value="DUF6443"/>
    <property type="match status" value="1"/>
</dbReference>
<evidence type="ECO:0000313" key="4">
    <source>
        <dbReference type="Proteomes" id="UP000192472"/>
    </source>
</evidence>
<accession>A0A1W2GMT4</accession>
<gene>
    <name evidence="3" type="ORF">SAMN04488029_3568</name>
</gene>
<evidence type="ECO:0000256" key="1">
    <source>
        <dbReference type="SAM" id="MobiDB-lite"/>
    </source>
</evidence>
<feature type="domain" description="DUF6443" evidence="2">
    <location>
        <begin position="1145"/>
        <end position="1275"/>
    </location>
</feature>
<evidence type="ECO:0000313" key="3">
    <source>
        <dbReference type="EMBL" id="SMD37973.1"/>
    </source>
</evidence>
<protein>
    <submittedName>
        <fullName evidence="3">YD repeat-containing protein</fullName>
    </submittedName>
</protein>
<dbReference type="NCBIfam" id="TIGR01643">
    <property type="entry name" value="YD_repeat_2x"/>
    <property type="match status" value="1"/>
</dbReference>
<dbReference type="EMBL" id="FWYF01000004">
    <property type="protein sequence ID" value="SMD37973.1"/>
    <property type="molecule type" value="Genomic_DNA"/>
</dbReference>
<reference evidence="3 4" key="1">
    <citation type="submission" date="2017-04" db="EMBL/GenBank/DDBJ databases">
        <authorList>
            <person name="Afonso C.L."/>
            <person name="Miller P.J."/>
            <person name="Scott M.A."/>
            <person name="Spackman E."/>
            <person name="Goraichik I."/>
            <person name="Dimitrov K.M."/>
            <person name="Suarez D.L."/>
            <person name="Swayne D.E."/>
        </authorList>
    </citation>
    <scope>NUCLEOTIDE SEQUENCE [LARGE SCALE GENOMIC DNA]</scope>
    <source>
        <strain evidence="3 4">DSM 26133</strain>
    </source>
</reference>
<organism evidence="3 4">
    <name type="scientific">Reichenbachiella faecimaris</name>
    <dbReference type="NCBI Taxonomy" id="692418"/>
    <lineage>
        <taxon>Bacteria</taxon>
        <taxon>Pseudomonadati</taxon>
        <taxon>Bacteroidota</taxon>
        <taxon>Cytophagia</taxon>
        <taxon>Cytophagales</taxon>
        <taxon>Reichenbachiellaceae</taxon>
        <taxon>Reichenbachiella</taxon>
    </lineage>
</organism>
<dbReference type="Pfam" id="PF05593">
    <property type="entry name" value="RHS_repeat"/>
    <property type="match status" value="1"/>
</dbReference>
<proteinExistence type="predicted"/>
<keyword evidence="4" id="KW-1185">Reference proteome</keyword>
<feature type="region of interest" description="Disordered" evidence="1">
    <location>
        <begin position="1236"/>
        <end position="1265"/>
    </location>
</feature>
<dbReference type="InterPro" id="IPR031325">
    <property type="entry name" value="RHS_repeat"/>
</dbReference>
<dbReference type="Gene3D" id="2.180.10.10">
    <property type="entry name" value="RHS repeat-associated core"/>
    <property type="match status" value="1"/>
</dbReference>